<evidence type="ECO:0000256" key="7">
    <source>
        <dbReference type="ARBA" id="ARBA00023237"/>
    </source>
</evidence>
<evidence type="ECO:0000256" key="2">
    <source>
        <dbReference type="ARBA" id="ARBA00022448"/>
    </source>
</evidence>
<dbReference type="Gene3D" id="2.170.130.10">
    <property type="entry name" value="TonB-dependent receptor, plug domain"/>
    <property type="match status" value="1"/>
</dbReference>
<name>A0A4U6CZJ6_9BACT</name>
<dbReference type="OrthoDB" id="9768177at2"/>
<dbReference type="InterPro" id="IPR012910">
    <property type="entry name" value="Plug_dom"/>
</dbReference>
<dbReference type="InterPro" id="IPR037066">
    <property type="entry name" value="Plug_dom_sf"/>
</dbReference>
<protein>
    <submittedName>
        <fullName evidence="11">SusC/RagA family TonB-linked outer membrane protein</fullName>
    </submittedName>
</protein>
<dbReference type="GO" id="GO:0044718">
    <property type="term" value="P:siderophore transmembrane transport"/>
    <property type="evidence" value="ECO:0007669"/>
    <property type="project" value="TreeGrafter"/>
</dbReference>
<dbReference type="Gene3D" id="2.60.40.1120">
    <property type="entry name" value="Carboxypeptidase-like, regulatory domain"/>
    <property type="match status" value="1"/>
</dbReference>
<dbReference type="PANTHER" id="PTHR30069">
    <property type="entry name" value="TONB-DEPENDENT OUTER MEMBRANE RECEPTOR"/>
    <property type="match status" value="1"/>
</dbReference>
<keyword evidence="12" id="KW-1185">Reference proteome</keyword>
<feature type="transmembrane region" description="Helical" evidence="9">
    <location>
        <begin position="75"/>
        <end position="101"/>
    </location>
</feature>
<keyword evidence="5" id="KW-0732">Signal</keyword>
<evidence type="ECO:0000256" key="4">
    <source>
        <dbReference type="ARBA" id="ARBA00022692"/>
    </source>
</evidence>
<dbReference type="AlphaFoldDB" id="A0A4U6CZJ6"/>
<dbReference type="Pfam" id="PF13715">
    <property type="entry name" value="CarbopepD_reg_2"/>
    <property type="match status" value="1"/>
</dbReference>
<keyword evidence="4 8" id="KW-0812">Transmembrane</keyword>
<gene>
    <name evidence="11" type="ORF">FDK13_23575</name>
</gene>
<keyword evidence="3 8" id="KW-1134">Transmembrane beta strand</keyword>
<evidence type="ECO:0000256" key="3">
    <source>
        <dbReference type="ARBA" id="ARBA00022452"/>
    </source>
</evidence>
<evidence type="ECO:0000259" key="10">
    <source>
        <dbReference type="SMART" id="SM00965"/>
    </source>
</evidence>
<evidence type="ECO:0000256" key="1">
    <source>
        <dbReference type="ARBA" id="ARBA00004571"/>
    </source>
</evidence>
<comment type="caution">
    <text evidence="11">The sequence shown here is derived from an EMBL/GenBank/DDBJ whole genome shotgun (WGS) entry which is preliminary data.</text>
</comment>
<proteinExistence type="inferred from homology"/>
<reference evidence="11 12" key="1">
    <citation type="submission" date="2019-05" db="EMBL/GenBank/DDBJ databases">
        <title>Dyadobacter AR-3-8 sp. nov., isolated from arctic soil.</title>
        <authorList>
            <person name="Chaudhary D.K."/>
        </authorList>
    </citation>
    <scope>NUCLEOTIDE SEQUENCE [LARGE SCALE GENOMIC DNA]</scope>
    <source>
        <strain evidence="11 12">AR-3-8</strain>
    </source>
</reference>
<dbReference type="Gene3D" id="2.40.170.20">
    <property type="entry name" value="TonB-dependent receptor, beta-barrel domain"/>
    <property type="match status" value="1"/>
</dbReference>
<dbReference type="InterPro" id="IPR011662">
    <property type="entry name" value="Secretin/TonB_short_N"/>
</dbReference>
<comment type="similarity">
    <text evidence="8">Belongs to the TonB-dependent receptor family.</text>
</comment>
<sequence length="1267" mass="139332">MTDKFSITLNADLCKNLDNHRIKKPLTLVPSMAYDHTKCPFANTPEKRVRDPFAQLLQQLNKTFKFMKYKRRNRTLLWTVMKISFSQIAIMFCLAGIANAIPLSAQELLSRRVSLNVSKAPIHLVLAELEKTADVRFVYSAAVINSKQKVSVNAQNQKLDVVLETVFRKTNIAWDVMGGQIVLKKRTGERDLKNVGLALPEIMFSLVARNVSGTVVDAANNEGLPGVSILIKGLTRGTTTDEKGNFQLSLPDEPTVLTFSFVGYLSQDITVSSQSQISVRLSQDTRSLDEVVVTALGLQRKTKSLGYSVGEIKSDALTKVPQENAVNALTGKIAGVRVINTTPDLNSDPMILIRGYTSLSGNNSPLIVVDGLPTGNDVSVLSDLSADNIESVSVLKGPSAAALYGSRAGNGVLLITTKSGNKGKKGLGISVNSAFTATVPYKYVPIQQQFVTGSNGNFDQTSNLWWGPKMGTSVARFGTNGVATPLEPHPDNVKDFVNTGASFINDVTISNSNEKLSFSLSVSDTRGKGVYPKSNLRKDAIALSATYNFTNRLSVSGNFNYLNSGSDNNRGLSYDNYPYEDLYFTPNWLDINDLKNYWKEPNVQQNVWSNGFNNPWFTVNENINTFSKVRPYGNIKLNWNITDDLSLMTRVGGFNESYITNNRTAKSEKAVPNGGYSYISRSNQEINTDFLLNYKKTLGDFSLDASAGGNLFFQNNALATITGQSFVLPGLYTASNIDRASVNYTSTKNNKRINSLYGMASFGYKEAIFLEVTSRNDWSSTLPVNNRSYFYPSASLSVVVSDLFSLPTAISFLKLRGGWAKVGKDTNPYKLSMTLDKSTWGSNTVYSLPGTTPTSNLLPESIISSELGFDASFFKKRIGLNFTYYEVEDKKQITGVSVSGSTGYTAANVNAGVVQNKGLEISMRLVPVQTKNVIWDATFNFTKERSKLTALPEGVSNYQFWNRNNIYNQTSLGGKVGDLWGPDVKRVTEGQYAGWPLLNSNGAVQQSTTNINLGNVMPKFTLGFQTNLTVKRFTFSASIDWRQGGKYYSESMKRLTRDGRQDSWHKGDGSSTMTGILSNNSFNGDNSKLAAEIKSNPGKYNAMDGLTYVGGRTAELGGFNYGTAVSNGSFFPGVIAGANGEYIENFGETGTKYFRSDLIADPGAGYWSRGVQTWIYDASFIKLREFSVAYKLPESLARHIGSNGMSLSFFVRNLMLWTKAKNNLDPEATMMNNNDQFTPGTSYLFGFDRASFYPFSMTSGVKLNIQF</sequence>
<dbReference type="SUPFAM" id="SSF56935">
    <property type="entry name" value="Porins"/>
    <property type="match status" value="1"/>
</dbReference>
<dbReference type="InterPro" id="IPR036942">
    <property type="entry name" value="Beta-barrel_TonB_sf"/>
</dbReference>
<dbReference type="SUPFAM" id="SSF49464">
    <property type="entry name" value="Carboxypeptidase regulatory domain-like"/>
    <property type="match status" value="1"/>
</dbReference>
<keyword evidence="9" id="KW-1133">Transmembrane helix</keyword>
<organism evidence="11 12">
    <name type="scientific">Dyadobacter frigoris</name>
    <dbReference type="NCBI Taxonomy" id="2576211"/>
    <lineage>
        <taxon>Bacteria</taxon>
        <taxon>Pseudomonadati</taxon>
        <taxon>Bacteroidota</taxon>
        <taxon>Cytophagia</taxon>
        <taxon>Cytophagales</taxon>
        <taxon>Spirosomataceae</taxon>
        <taxon>Dyadobacter</taxon>
    </lineage>
</organism>
<dbReference type="Pfam" id="PF07715">
    <property type="entry name" value="Plug"/>
    <property type="match status" value="1"/>
</dbReference>
<dbReference type="NCBIfam" id="TIGR04057">
    <property type="entry name" value="SusC_RagA_signa"/>
    <property type="match status" value="1"/>
</dbReference>
<accession>A0A4U6CZJ6</accession>
<dbReference type="EMBL" id="SZVO01000012">
    <property type="protein sequence ID" value="TKT89335.1"/>
    <property type="molecule type" value="Genomic_DNA"/>
</dbReference>
<dbReference type="InterPro" id="IPR023996">
    <property type="entry name" value="TonB-dep_OMP_SusC/RagA"/>
</dbReference>
<feature type="domain" description="Secretin/TonB short N-terminal" evidence="10">
    <location>
        <begin position="135"/>
        <end position="186"/>
    </location>
</feature>
<evidence type="ECO:0000313" key="11">
    <source>
        <dbReference type="EMBL" id="TKT89335.1"/>
    </source>
</evidence>
<evidence type="ECO:0000256" key="6">
    <source>
        <dbReference type="ARBA" id="ARBA00023136"/>
    </source>
</evidence>
<evidence type="ECO:0000256" key="5">
    <source>
        <dbReference type="ARBA" id="ARBA00022729"/>
    </source>
</evidence>
<keyword evidence="7 8" id="KW-0998">Cell outer membrane</keyword>
<dbReference type="SMART" id="SM00965">
    <property type="entry name" value="STN"/>
    <property type="match status" value="1"/>
</dbReference>
<dbReference type="NCBIfam" id="TIGR04056">
    <property type="entry name" value="OMP_RagA_SusC"/>
    <property type="match status" value="1"/>
</dbReference>
<keyword evidence="2 8" id="KW-0813">Transport</keyword>
<dbReference type="GO" id="GO:0009279">
    <property type="term" value="C:cell outer membrane"/>
    <property type="evidence" value="ECO:0007669"/>
    <property type="project" value="UniProtKB-SubCell"/>
</dbReference>
<evidence type="ECO:0000313" key="12">
    <source>
        <dbReference type="Proteomes" id="UP000304900"/>
    </source>
</evidence>
<dbReference type="InterPro" id="IPR039426">
    <property type="entry name" value="TonB-dep_rcpt-like"/>
</dbReference>
<keyword evidence="6 8" id="KW-0472">Membrane</keyword>
<dbReference type="GO" id="GO:0015344">
    <property type="term" value="F:siderophore uptake transmembrane transporter activity"/>
    <property type="evidence" value="ECO:0007669"/>
    <property type="project" value="TreeGrafter"/>
</dbReference>
<dbReference type="InterPro" id="IPR023997">
    <property type="entry name" value="TonB-dep_OMP_SusC/RagA_CS"/>
</dbReference>
<dbReference type="InterPro" id="IPR008969">
    <property type="entry name" value="CarboxyPept-like_regulatory"/>
</dbReference>
<evidence type="ECO:0000256" key="8">
    <source>
        <dbReference type="PROSITE-ProRule" id="PRU01360"/>
    </source>
</evidence>
<dbReference type="PROSITE" id="PS52016">
    <property type="entry name" value="TONB_DEPENDENT_REC_3"/>
    <property type="match status" value="1"/>
</dbReference>
<dbReference type="Proteomes" id="UP000304900">
    <property type="component" value="Unassembled WGS sequence"/>
</dbReference>
<evidence type="ECO:0000256" key="9">
    <source>
        <dbReference type="SAM" id="Phobius"/>
    </source>
</evidence>
<comment type="subcellular location">
    <subcellularLocation>
        <location evidence="1 8">Cell outer membrane</location>
        <topology evidence="1 8">Multi-pass membrane protein</topology>
    </subcellularLocation>
</comment>
<dbReference type="PANTHER" id="PTHR30069:SF29">
    <property type="entry name" value="HEMOGLOBIN AND HEMOGLOBIN-HAPTOGLOBIN-BINDING PROTEIN 1-RELATED"/>
    <property type="match status" value="1"/>
</dbReference>